<dbReference type="EMBL" id="CAACVI010000049">
    <property type="protein sequence ID" value="VEN75048.1"/>
    <property type="molecule type" value="Genomic_DNA"/>
</dbReference>
<sequence length="273" mass="30008">MSPVGMNGKKRKGIFIVIILILALSPCPAPAGEIETVLIVSIDALHPDALGEKTSKTIHSVMKKGVFTMKGQSVSPPLTLLSHAAMFSGVGPGKGGRKDNSWKPGWNQIRHKTIFDHAKSSRFSTGFFYSKEKLGFLLSDAVDQHKLDPDFSVENAEAFFKKPGRKKFCFLHVGGLDRTGPTEGWLSKGYMEELFFIDESLSSLVELITSKKGYLLIITSDHAGHGTIHGSDHPDDAKLPLAMVSDIADLERYQGMDYCVTKLKAMLKEILSW</sequence>
<feature type="chain" id="PRO_5019796814" description="Type I phosphodiesterase / nucleotide pyrophosphatase" evidence="1">
    <location>
        <begin position="32"/>
        <end position="273"/>
    </location>
</feature>
<evidence type="ECO:0000256" key="1">
    <source>
        <dbReference type="SAM" id="SignalP"/>
    </source>
</evidence>
<evidence type="ECO:0008006" key="3">
    <source>
        <dbReference type="Google" id="ProtNLM"/>
    </source>
</evidence>
<dbReference type="SUPFAM" id="SSF53649">
    <property type="entry name" value="Alkaline phosphatase-like"/>
    <property type="match status" value="1"/>
</dbReference>
<keyword evidence="1" id="KW-0732">Signal</keyword>
<accession>A0A484HNA5</accession>
<evidence type="ECO:0000313" key="2">
    <source>
        <dbReference type="EMBL" id="VEN75048.1"/>
    </source>
</evidence>
<dbReference type="Gene3D" id="3.40.720.10">
    <property type="entry name" value="Alkaline Phosphatase, subunit A"/>
    <property type="match status" value="1"/>
</dbReference>
<dbReference type="InterPro" id="IPR017850">
    <property type="entry name" value="Alkaline_phosphatase_core_sf"/>
</dbReference>
<name>A0A484HNA5_9BACT</name>
<dbReference type="Pfam" id="PF01663">
    <property type="entry name" value="Phosphodiest"/>
    <property type="match status" value="1"/>
</dbReference>
<gene>
    <name evidence="2" type="ORF">EPICR_60035</name>
</gene>
<organism evidence="2">
    <name type="scientific">uncultured Desulfobacteraceae bacterium</name>
    <dbReference type="NCBI Taxonomy" id="218296"/>
    <lineage>
        <taxon>Bacteria</taxon>
        <taxon>Pseudomonadati</taxon>
        <taxon>Thermodesulfobacteriota</taxon>
        <taxon>Desulfobacteria</taxon>
        <taxon>Desulfobacterales</taxon>
        <taxon>Desulfobacteraceae</taxon>
        <taxon>environmental samples</taxon>
    </lineage>
</organism>
<protein>
    <recommendedName>
        <fullName evidence="3">Type I phosphodiesterase / nucleotide pyrophosphatase</fullName>
    </recommendedName>
</protein>
<dbReference type="AlphaFoldDB" id="A0A484HNA5"/>
<reference evidence="2" key="1">
    <citation type="submission" date="2019-01" db="EMBL/GenBank/DDBJ databases">
        <authorList>
            <consortium name="Genoscope - CEA"/>
            <person name="William W."/>
        </authorList>
    </citation>
    <scope>NUCLEOTIDE SEQUENCE</scope>
    <source>
        <strain evidence="2">CR-1</strain>
    </source>
</reference>
<proteinExistence type="predicted"/>
<feature type="signal peptide" evidence="1">
    <location>
        <begin position="1"/>
        <end position="31"/>
    </location>
</feature>
<dbReference type="InterPro" id="IPR002591">
    <property type="entry name" value="Phosphodiest/P_Trfase"/>
</dbReference>